<feature type="domain" description="PD-(D/E)XK endonuclease-like" evidence="1">
    <location>
        <begin position="595"/>
        <end position="863"/>
    </location>
</feature>
<dbReference type="NCBIfam" id="TIGR03623">
    <property type="entry name" value="probable DNA repair protein"/>
    <property type="match status" value="1"/>
</dbReference>
<name>A0A7T0G3W1_9BACT</name>
<dbReference type="Proteomes" id="UP000594464">
    <property type="component" value="Chromosome"/>
</dbReference>
<dbReference type="KEGG" id="nva:G3M78_09890"/>
<proteinExistence type="predicted"/>
<dbReference type="InterPro" id="IPR038726">
    <property type="entry name" value="PDDEXK_AddAB-type"/>
</dbReference>
<protein>
    <recommendedName>
        <fullName evidence="1">PD-(D/E)XK endonuclease-like domain-containing protein</fullName>
    </recommendedName>
</protein>
<dbReference type="Gene3D" id="3.90.320.10">
    <property type="match status" value="1"/>
</dbReference>
<dbReference type="EMBL" id="CP048620">
    <property type="protein sequence ID" value="QPJ65686.1"/>
    <property type="molecule type" value="Genomic_DNA"/>
</dbReference>
<evidence type="ECO:0000313" key="2">
    <source>
        <dbReference type="EMBL" id="QPJ65686.1"/>
    </source>
</evidence>
<gene>
    <name evidence="2" type="ORF">G3M78_09890</name>
</gene>
<evidence type="ECO:0000313" key="3">
    <source>
        <dbReference type="Proteomes" id="UP000594464"/>
    </source>
</evidence>
<sequence>MNEIGPLPIVTVSSRLARWLTLQYNQRKQEQGESVWEAPSILSLNAWLKTLWEESWPEQFILSDLQSKQLWESVIKRSRYGGDISLLNLKSAANQAANAYQLIHEYELDAGNASFLDKEETKEFLEWKRAYETRLESLNALDPASLAGAVLRKMERREIPTPDHLTLAGFMETTPQHERMIRVLESNNTQVTLAPPLSGDALSSTRTTAWKDKKEEVVQCARWIRKTHRPGKTIGVVVPELESYRSLIFREFRMELSPASVLPTKDMEPPFNISLGAPLAEEPMIWTALQLICAGHSKIPLATLSILIKSPFLEMGRTHFLESIRLEKLWASKRVPFIYLEDIKESSIAPLLGEWNRFILLADTLLPSQWTSVIFDFLKQQGWPSQLESSFQSRRDFQAYEAWKECLENFSTLDDVSGSLTREQAVHLLGQLVTEKLFQIKTREQPIQIIGLLESSGMQFDHVWVMGCHADCLPSPPAPNPFLPIPIQKQKGIPHSDAGRERAYAMQSIARLASAAPDVIFSYPENDGIHECLISPLLVTIPSAGEQFSISHSSALAGKIQNTLLLDEWQEANTLPWTLKEKELYASQLFPGGTSSIKNQADCPFKAFANHRLKLYSFEILENDYENLERGNLTHKTLELFWKEVKTQQNLKRLQADNLLESAVIRNVRSAQSYYRKIFVRQSLFENIERQRLTQLMMEWMEKELLRTDDFTVLHEELSKELTLAGLQLKLKIDRVDKTVNEQIILIDYKTSKNESTSQKRWFEERLSEPQLPLYSLAMKCDAVAIGIVSKGETSWASTSSPQVFLGSKKYQQEELESWEGILSHWRNGCEQLAQELVDGLLIAQPLRKHNTCRICPHETLCRIKERSNWMSDDEDES</sequence>
<dbReference type="InterPro" id="IPR019925">
    <property type="entry name" value="DNA_repair_protein_predicted"/>
</dbReference>
<dbReference type="InterPro" id="IPR027417">
    <property type="entry name" value="P-loop_NTPase"/>
</dbReference>
<dbReference type="Pfam" id="PF12705">
    <property type="entry name" value="PDDEXK_1"/>
    <property type="match status" value="1"/>
</dbReference>
<accession>A0A7T0G3W1</accession>
<dbReference type="SUPFAM" id="SSF52540">
    <property type="entry name" value="P-loop containing nucleoside triphosphate hydrolases"/>
    <property type="match status" value="1"/>
</dbReference>
<dbReference type="InterPro" id="IPR011604">
    <property type="entry name" value="PDDEXK-like_dom_sf"/>
</dbReference>
<dbReference type="AlphaFoldDB" id="A0A7T0G3W1"/>
<reference evidence="3" key="1">
    <citation type="submission" date="2020-02" db="EMBL/GenBank/DDBJ databases">
        <title>Genomic and physiological characterization of two novel Nitrospinaceae genera.</title>
        <authorList>
            <person name="Mueller A.J."/>
            <person name="Jung M.-Y."/>
            <person name="Strachan C.R."/>
            <person name="Herbold C.W."/>
            <person name="Kirkegaard R.H."/>
            <person name="Daims H."/>
        </authorList>
    </citation>
    <scope>NUCLEOTIDE SEQUENCE [LARGE SCALE GENOMIC DNA]</scope>
</reference>
<evidence type="ECO:0000259" key="1">
    <source>
        <dbReference type="Pfam" id="PF12705"/>
    </source>
</evidence>
<organism evidence="2 3">
    <name type="scientific">Candidatus Nitrohelix vancouverensis</name>
    <dbReference type="NCBI Taxonomy" id="2705534"/>
    <lineage>
        <taxon>Bacteria</taxon>
        <taxon>Pseudomonadati</taxon>
        <taxon>Nitrospinota/Tectimicrobiota group</taxon>
        <taxon>Nitrospinota</taxon>
        <taxon>Nitrospinia</taxon>
        <taxon>Nitrospinales</taxon>
        <taxon>Nitrospinaceae</taxon>
        <taxon>Candidatus Nitrohelix</taxon>
    </lineage>
</organism>